<dbReference type="SUPFAM" id="SSF52343">
    <property type="entry name" value="Ferredoxin reductase-like, C-terminal NADP-linked domain"/>
    <property type="match status" value="1"/>
</dbReference>
<dbReference type="GO" id="GO:0016491">
    <property type="term" value="F:oxidoreductase activity"/>
    <property type="evidence" value="ECO:0007669"/>
    <property type="project" value="InterPro"/>
</dbReference>
<dbReference type="InterPro" id="IPR017927">
    <property type="entry name" value="FAD-bd_FR_type"/>
</dbReference>
<dbReference type="SUPFAM" id="SSF63380">
    <property type="entry name" value="Riboflavin synthase domain-like"/>
    <property type="match status" value="1"/>
</dbReference>
<name>A0A927GY42_9GAMM</name>
<feature type="domain" description="FAD-binding FR-type" evidence="2">
    <location>
        <begin position="5"/>
        <end position="107"/>
    </location>
</feature>
<dbReference type="PANTHER" id="PTHR30212:SF2">
    <property type="entry name" value="PROTEIN YIIM"/>
    <property type="match status" value="1"/>
</dbReference>
<dbReference type="EMBL" id="JACXLD010000010">
    <property type="protein sequence ID" value="MBD2860059.1"/>
    <property type="molecule type" value="Genomic_DNA"/>
</dbReference>
<reference evidence="3" key="1">
    <citation type="submission" date="2020-09" db="EMBL/GenBank/DDBJ databases">
        <authorList>
            <person name="Yoon J.-W."/>
        </authorList>
    </citation>
    <scope>NUCLEOTIDE SEQUENCE</scope>
    <source>
        <strain evidence="3">KMU-158</strain>
    </source>
</reference>
<dbReference type="InterPro" id="IPR052353">
    <property type="entry name" value="Benzoxazolinone_Detox_Enz"/>
</dbReference>
<dbReference type="Gene3D" id="3.10.20.30">
    <property type="match status" value="1"/>
</dbReference>
<dbReference type="Pfam" id="PF00111">
    <property type="entry name" value="Fer2"/>
    <property type="match status" value="1"/>
</dbReference>
<feature type="domain" description="2Fe-2S ferredoxin-type" evidence="1">
    <location>
        <begin position="234"/>
        <end position="317"/>
    </location>
</feature>
<dbReference type="AlphaFoldDB" id="A0A927GY42"/>
<organism evidence="3 4">
    <name type="scientific">Spongiibacter pelagi</name>
    <dbReference type="NCBI Taxonomy" id="2760804"/>
    <lineage>
        <taxon>Bacteria</taxon>
        <taxon>Pseudomonadati</taxon>
        <taxon>Pseudomonadota</taxon>
        <taxon>Gammaproteobacteria</taxon>
        <taxon>Cellvibrionales</taxon>
        <taxon>Spongiibacteraceae</taxon>
        <taxon>Spongiibacter</taxon>
    </lineage>
</organism>
<dbReference type="CDD" id="cd00207">
    <property type="entry name" value="fer2"/>
    <property type="match status" value="1"/>
</dbReference>
<gene>
    <name evidence="3" type="ORF">IB286_13705</name>
</gene>
<evidence type="ECO:0000313" key="4">
    <source>
        <dbReference type="Proteomes" id="UP000610558"/>
    </source>
</evidence>
<dbReference type="PANTHER" id="PTHR30212">
    <property type="entry name" value="PROTEIN YIIM"/>
    <property type="match status" value="1"/>
</dbReference>
<dbReference type="InterPro" id="IPR001041">
    <property type="entry name" value="2Fe-2S_ferredoxin-type"/>
</dbReference>
<evidence type="ECO:0000259" key="2">
    <source>
        <dbReference type="PROSITE" id="PS51384"/>
    </source>
</evidence>
<evidence type="ECO:0000313" key="3">
    <source>
        <dbReference type="EMBL" id="MBD2860059.1"/>
    </source>
</evidence>
<dbReference type="SUPFAM" id="SSF54292">
    <property type="entry name" value="2Fe-2S ferredoxin-like"/>
    <property type="match status" value="1"/>
</dbReference>
<dbReference type="GO" id="GO:0051537">
    <property type="term" value="F:2 iron, 2 sulfur cluster binding"/>
    <property type="evidence" value="ECO:0007669"/>
    <property type="project" value="InterPro"/>
</dbReference>
<dbReference type="PROSITE" id="PS51384">
    <property type="entry name" value="FAD_FR"/>
    <property type="match status" value="1"/>
</dbReference>
<dbReference type="InterPro" id="IPR036010">
    <property type="entry name" value="2Fe-2S_ferredoxin-like_sf"/>
</dbReference>
<dbReference type="RefSeq" id="WP_008250862.1">
    <property type="nucleotide sequence ID" value="NZ_JACXLD010000010.1"/>
</dbReference>
<proteinExistence type="predicted"/>
<keyword evidence="4" id="KW-1185">Reference proteome</keyword>
<dbReference type="InterPro" id="IPR012675">
    <property type="entry name" value="Beta-grasp_dom_sf"/>
</dbReference>
<dbReference type="Pfam" id="PF00175">
    <property type="entry name" value="NAD_binding_1"/>
    <property type="match status" value="1"/>
</dbReference>
<dbReference type="Gene3D" id="2.40.30.10">
    <property type="entry name" value="Translation factors"/>
    <property type="match status" value="1"/>
</dbReference>
<comment type="caution">
    <text evidence="3">The sequence shown here is derived from an EMBL/GenBank/DDBJ whole genome shotgun (WGS) entry which is preliminary data.</text>
</comment>
<sequence>MSGNEPSLEVVIKSKSQIATNIYQFELVRTDGAALPGCELGSHISVEVPSGAHRWYSICDVTENSQSYFIAVKREAGGRGGSVSLIDDTEVGSVLTISEPECEFEFVDAPGYLLIAGGIGITPIYAMFKHLMKIGHPDFKLIYLSRCVADAPFIEELSQAKYKEHVLIHHSDEVGERFDFWDMLERPTAQHIYCCGPKGLMSEIKDMSGHWRQSQLHFEDFKPVEAVRVDDKPFIVRLAGFDTEVQVGESETMLDALRRQGIKVHSSCESGTCGSCKVAYLDGEVDHRDLVLEGDEKKSYLMACVSRAAGESITVKI</sequence>
<evidence type="ECO:0000259" key="1">
    <source>
        <dbReference type="PROSITE" id="PS51085"/>
    </source>
</evidence>
<protein>
    <submittedName>
        <fullName evidence="3">Oxidoreductase</fullName>
    </submittedName>
</protein>
<dbReference type="PRINTS" id="PR00409">
    <property type="entry name" value="PHDIOXRDTASE"/>
</dbReference>
<dbReference type="InterPro" id="IPR039261">
    <property type="entry name" value="FNR_nucleotide-bd"/>
</dbReference>
<dbReference type="InterPro" id="IPR017938">
    <property type="entry name" value="Riboflavin_synthase-like_b-brl"/>
</dbReference>
<dbReference type="InterPro" id="IPR001433">
    <property type="entry name" value="OxRdtase_FAD/NAD-bd"/>
</dbReference>
<dbReference type="Proteomes" id="UP000610558">
    <property type="component" value="Unassembled WGS sequence"/>
</dbReference>
<dbReference type="InterPro" id="IPR006058">
    <property type="entry name" value="2Fe2S_fd_BS"/>
</dbReference>
<dbReference type="PROSITE" id="PS00197">
    <property type="entry name" value="2FE2S_FER_1"/>
    <property type="match status" value="1"/>
</dbReference>
<dbReference type="Gene3D" id="3.40.50.80">
    <property type="entry name" value="Nucleotide-binding domain of ferredoxin-NADP reductase (FNR) module"/>
    <property type="match status" value="1"/>
</dbReference>
<dbReference type="CDD" id="cd06185">
    <property type="entry name" value="PDR_like"/>
    <property type="match status" value="1"/>
</dbReference>
<accession>A0A927GY42</accession>
<dbReference type="PROSITE" id="PS51085">
    <property type="entry name" value="2FE2S_FER_2"/>
    <property type="match status" value="1"/>
</dbReference>